<dbReference type="InterPro" id="IPR017896">
    <property type="entry name" value="4Fe4S_Fe-S-bd"/>
</dbReference>
<feature type="domain" description="2Fe-2S ferredoxin-type" evidence="1">
    <location>
        <begin position="1"/>
        <end position="79"/>
    </location>
</feature>
<reference evidence="3" key="1">
    <citation type="submission" date="2020-07" db="EMBL/GenBank/DDBJ databases">
        <title>Huge and variable diversity of episymbiotic CPR bacteria and DPANN archaea in groundwater ecosystems.</title>
        <authorList>
            <person name="He C.Y."/>
            <person name="Keren R."/>
            <person name="Whittaker M."/>
            <person name="Farag I.F."/>
            <person name="Doudna J."/>
            <person name="Cate J.H.D."/>
            <person name="Banfield J.F."/>
        </authorList>
    </citation>
    <scope>NUCLEOTIDE SEQUENCE</scope>
    <source>
        <strain evidence="3">NC_groundwater_717_Ag_S-0.2um_59_8</strain>
    </source>
</reference>
<dbReference type="SUPFAM" id="SSF54862">
    <property type="entry name" value="4Fe-4S ferredoxins"/>
    <property type="match status" value="1"/>
</dbReference>
<dbReference type="AlphaFoldDB" id="A0A932GQX5"/>
<dbReference type="EMBL" id="JACPSX010000176">
    <property type="protein sequence ID" value="MBI3015242.1"/>
    <property type="molecule type" value="Genomic_DNA"/>
</dbReference>
<dbReference type="PROSITE" id="PS51379">
    <property type="entry name" value="4FE4S_FER_2"/>
    <property type="match status" value="1"/>
</dbReference>
<feature type="domain" description="4Fe-4S ferredoxin-type" evidence="2">
    <location>
        <begin position="136"/>
        <end position="169"/>
    </location>
</feature>
<accession>A0A932GQX5</accession>
<comment type="caution">
    <text evidence="3">The sequence shown here is derived from an EMBL/GenBank/DDBJ whole genome shotgun (WGS) entry which is preliminary data.</text>
</comment>
<feature type="non-terminal residue" evidence="3">
    <location>
        <position position="171"/>
    </location>
</feature>
<gene>
    <name evidence="3" type="ORF">HYY65_09335</name>
</gene>
<dbReference type="CDD" id="cd00207">
    <property type="entry name" value="fer2"/>
    <property type="match status" value="1"/>
</dbReference>
<dbReference type="Proteomes" id="UP000741360">
    <property type="component" value="Unassembled WGS sequence"/>
</dbReference>
<dbReference type="Pfam" id="PF00037">
    <property type="entry name" value="Fer4"/>
    <property type="match status" value="1"/>
</dbReference>
<evidence type="ECO:0000259" key="1">
    <source>
        <dbReference type="PROSITE" id="PS51085"/>
    </source>
</evidence>
<evidence type="ECO:0000259" key="2">
    <source>
        <dbReference type="PROSITE" id="PS51379"/>
    </source>
</evidence>
<dbReference type="Pfam" id="PF13510">
    <property type="entry name" value="Fer2_4"/>
    <property type="match status" value="1"/>
</dbReference>
<proteinExistence type="predicted"/>
<dbReference type="Gene3D" id="3.10.20.740">
    <property type="match status" value="1"/>
</dbReference>
<organism evidence="3 4">
    <name type="scientific">Tectimicrobiota bacterium</name>
    <dbReference type="NCBI Taxonomy" id="2528274"/>
    <lineage>
        <taxon>Bacteria</taxon>
        <taxon>Pseudomonadati</taxon>
        <taxon>Nitrospinota/Tectimicrobiota group</taxon>
        <taxon>Candidatus Tectimicrobiota</taxon>
    </lineage>
</organism>
<dbReference type="InterPro" id="IPR036010">
    <property type="entry name" value="2Fe-2S_ferredoxin-like_sf"/>
</dbReference>
<protein>
    <submittedName>
        <fullName evidence="3">(2Fe-2S)-binding protein</fullName>
    </submittedName>
</protein>
<evidence type="ECO:0000313" key="4">
    <source>
        <dbReference type="Proteomes" id="UP000741360"/>
    </source>
</evidence>
<name>A0A932GQX5_UNCTE</name>
<evidence type="ECO:0000313" key="3">
    <source>
        <dbReference type="EMBL" id="MBI3015242.1"/>
    </source>
</evidence>
<dbReference type="GO" id="GO:0051536">
    <property type="term" value="F:iron-sulfur cluster binding"/>
    <property type="evidence" value="ECO:0007669"/>
    <property type="project" value="InterPro"/>
</dbReference>
<dbReference type="Gene3D" id="3.30.70.20">
    <property type="match status" value="1"/>
</dbReference>
<sequence>MAGTLTIDGVVVQFQEGETVLDAVNRSGIYLSQLCKEPERPALGACRTCLVEIESVRGFPASCSTPCRPGMVVRTNSPEVEKIRRGVLELTRGMLSPGDGERRRSLGQFDQAIEHAAIPQACYQPLHRYPVDESKSFFVLDRDLCILCGRCVDACQQVQHIGAIALIGKGH</sequence>
<dbReference type="PROSITE" id="PS51085">
    <property type="entry name" value="2FE2S_FER_2"/>
    <property type="match status" value="1"/>
</dbReference>
<dbReference type="SUPFAM" id="SSF54292">
    <property type="entry name" value="2Fe-2S ferredoxin-like"/>
    <property type="match status" value="1"/>
</dbReference>
<dbReference type="InterPro" id="IPR001041">
    <property type="entry name" value="2Fe-2S_ferredoxin-type"/>
</dbReference>